<keyword evidence="4" id="KW-0808">Transferase</keyword>
<evidence type="ECO:0000313" key="12">
    <source>
        <dbReference type="Proteomes" id="UP000241639"/>
    </source>
</evidence>
<evidence type="ECO:0000256" key="9">
    <source>
        <dbReference type="PROSITE-ProRule" id="PRU01373"/>
    </source>
</evidence>
<evidence type="ECO:0000256" key="7">
    <source>
        <dbReference type="ARBA" id="ARBA00022984"/>
    </source>
</evidence>
<dbReference type="GO" id="GO:0071972">
    <property type="term" value="F:peptidoglycan L,D-transpeptidase activity"/>
    <property type="evidence" value="ECO:0007669"/>
    <property type="project" value="TreeGrafter"/>
</dbReference>
<dbReference type="InterPro" id="IPR002477">
    <property type="entry name" value="Peptidoglycan-bd-like"/>
</dbReference>
<comment type="pathway">
    <text evidence="1 9">Cell wall biogenesis; peptidoglycan biosynthesis.</text>
</comment>
<evidence type="ECO:0000256" key="1">
    <source>
        <dbReference type="ARBA" id="ARBA00004752"/>
    </source>
</evidence>
<dbReference type="InterPro" id="IPR005490">
    <property type="entry name" value="LD_TPept_cat_dom"/>
</dbReference>
<dbReference type="GO" id="GO:0008360">
    <property type="term" value="P:regulation of cell shape"/>
    <property type="evidence" value="ECO:0007669"/>
    <property type="project" value="UniProtKB-UniRule"/>
</dbReference>
<dbReference type="PROSITE" id="PS52029">
    <property type="entry name" value="LD_TPASE"/>
    <property type="match status" value="1"/>
</dbReference>
<dbReference type="Proteomes" id="UP000241639">
    <property type="component" value="Unassembled WGS sequence"/>
</dbReference>
<dbReference type="RefSeq" id="WP_107724631.1">
    <property type="nucleotide sequence ID" value="NZ_PZZP01000001.1"/>
</dbReference>
<reference evidence="11 12" key="1">
    <citation type="submission" date="2018-04" db="EMBL/GenBank/DDBJ databases">
        <title>Genomic Encyclopedia of Archaeal and Bacterial Type Strains, Phase II (KMG-II): from individual species to whole genera.</title>
        <authorList>
            <person name="Goeker M."/>
        </authorList>
    </citation>
    <scope>NUCLEOTIDE SEQUENCE [LARGE SCALE GENOMIC DNA]</scope>
    <source>
        <strain evidence="11 12">DSM 45169</strain>
    </source>
</reference>
<evidence type="ECO:0000259" key="10">
    <source>
        <dbReference type="PROSITE" id="PS52029"/>
    </source>
</evidence>
<comment type="similarity">
    <text evidence="2">Belongs to the YkuD family.</text>
</comment>
<evidence type="ECO:0000256" key="2">
    <source>
        <dbReference type="ARBA" id="ARBA00005992"/>
    </source>
</evidence>
<keyword evidence="7 9" id="KW-0573">Peptidoglycan synthesis</keyword>
<evidence type="ECO:0000256" key="5">
    <source>
        <dbReference type="ARBA" id="ARBA00022801"/>
    </source>
</evidence>
<organism evidence="11 12">
    <name type="scientific">Desmospora activa DSM 45169</name>
    <dbReference type="NCBI Taxonomy" id="1121389"/>
    <lineage>
        <taxon>Bacteria</taxon>
        <taxon>Bacillati</taxon>
        <taxon>Bacillota</taxon>
        <taxon>Bacilli</taxon>
        <taxon>Bacillales</taxon>
        <taxon>Thermoactinomycetaceae</taxon>
        <taxon>Desmospora</taxon>
    </lineage>
</organism>
<keyword evidence="8 9" id="KW-0961">Cell wall biogenesis/degradation</keyword>
<keyword evidence="5" id="KW-0378">Hydrolase</keyword>
<keyword evidence="3" id="KW-0328">Glycosyltransferase</keyword>
<keyword evidence="12" id="KW-1185">Reference proteome</keyword>
<dbReference type="AlphaFoldDB" id="A0A2T4Z786"/>
<feature type="active site" description="Nucleophile" evidence="9">
    <location>
        <position position="118"/>
    </location>
</feature>
<dbReference type="SUPFAM" id="SSF47090">
    <property type="entry name" value="PGBD-like"/>
    <property type="match status" value="1"/>
</dbReference>
<dbReference type="GO" id="GO:0018104">
    <property type="term" value="P:peptidoglycan-protein cross-linking"/>
    <property type="evidence" value="ECO:0007669"/>
    <property type="project" value="TreeGrafter"/>
</dbReference>
<feature type="active site" description="Proton donor/acceptor" evidence="9">
    <location>
        <position position="102"/>
    </location>
</feature>
<sequence length="221" mass="25178">MKRWLVGWAAFAYLLFAIVPVHALGKPDIEKDRWVKIDLWQRRLYIVEGDRILEAFPIATGREQFPTPIGKWKIIKKSKGWGGGFGTRWLGLNVPWGMYGIHGTNRPASIGRDASHGCIRMLNPDVEQLYQRIPVGATVHIEGPIFGREDWKFKPLVKGDRGTLVMLVQNRLGTAGYYQGPFDGIFGRTLESAVKRYQRDHHLSVTGQIHLPEYLQFGLLE</sequence>
<dbReference type="InterPro" id="IPR036366">
    <property type="entry name" value="PGBDSf"/>
</dbReference>
<evidence type="ECO:0000256" key="4">
    <source>
        <dbReference type="ARBA" id="ARBA00022679"/>
    </source>
</evidence>
<gene>
    <name evidence="11" type="ORF">C8J48_0309</name>
</gene>
<dbReference type="Gene3D" id="1.10.101.10">
    <property type="entry name" value="PGBD-like superfamily/PGBD"/>
    <property type="match status" value="1"/>
</dbReference>
<name>A0A2T4Z786_9BACL</name>
<dbReference type="EMBL" id="PZZP01000001">
    <property type="protein sequence ID" value="PTM57756.1"/>
    <property type="molecule type" value="Genomic_DNA"/>
</dbReference>
<dbReference type="CDD" id="cd16913">
    <property type="entry name" value="YkuD_like"/>
    <property type="match status" value="1"/>
</dbReference>
<proteinExistence type="inferred from homology"/>
<dbReference type="UniPathway" id="UPA00219"/>
<dbReference type="GO" id="GO:0016757">
    <property type="term" value="F:glycosyltransferase activity"/>
    <property type="evidence" value="ECO:0007669"/>
    <property type="project" value="UniProtKB-KW"/>
</dbReference>
<feature type="domain" description="L,D-TPase catalytic" evidence="10">
    <location>
        <begin position="33"/>
        <end position="142"/>
    </location>
</feature>
<dbReference type="PANTHER" id="PTHR30582:SF24">
    <property type="entry name" value="L,D-TRANSPEPTIDASE ERFK_SRFK-RELATED"/>
    <property type="match status" value="1"/>
</dbReference>
<dbReference type="PANTHER" id="PTHR30582">
    <property type="entry name" value="L,D-TRANSPEPTIDASE"/>
    <property type="match status" value="1"/>
</dbReference>
<dbReference type="GO" id="GO:0005576">
    <property type="term" value="C:extracellular region"/>
    <property type="evidence" value="ECO:0007669"/>
    <property type="project" value="TreeGrafter"/>
</dbReference>
<evidence type="ECO:0000313" key="11">
    <source>
        <dbReference type="EMBL" id="PTM57756.1"/>
    </source>
</evidence>
<dbReference type="GO" id="GO:0071555">
    <property type="term" value="P:cell wall organization"/>
    <property type="evidence" value="ECO:0007669"/>
    <property type="project" value="UniProtKB-UniRule"/>
</dbReference>
<comment type="caution">
    <text evidence="11">The sequence shown here is derived from an EMBL/GenBank/DDBJ whole genome shotgun (WGS) entry which is preliminary data.</text>
</comment>
<evidence type="ECO:0000256" key="3">
    <source>
        <dbReference type="ARBA" id="ARBA00022676"/>
    </source>
</evidence>
<protein>
    <submittedName>
        <fullName evidence="11">Putative peptidoglycan binding protein</fullName>
    </submittedName>
</protein>
<keyword evidence="6 9" id="KW-0133">Cell shape</keyword>
<dbReference type="InterPro" id="IPR050979">
    <property type="entry name" value="LD-transpeptidase"/>
</dbReference>
<accession>A0A2T4Z786</accession>
<dbReference type="Pfam" id="PF03734">
    <property type="entry name" value="YkuD"/>
    <property type="match status" value="1"/>
</dbReference>
<dbReference type="OrthoDB" id="9787225at2"/>
<dbReference type="Pfam" id="PF01471">
    <property type="entry name" value="PG_binding_1"/>
    <property type="match status" value="1"/>
</dbReference>
<dbReference type="InterPro" id="IPR036365">
    <property type="entry name" value="PGBD-like_sf"/>
</dbReference>
<evidence type="ECO:0000256" key="8">
    <source>
        <dbReference type="ARBA" id="ARBA00023316"/>
    </source>
</evidence>
<dbReference type="InterPro" id="IPR038063">
    <property type="entry name" value="Transpep_catalytic_dom"/>
</dbReference>
<evidence type="ECO:0000256" key="6">
    <source>
        <dbReference type="ARBA" id="ARBA00022960"/>
    </source>
</evidence>
<dbReference type="Gene3D" id="2.40.440.10">
    <property type="entry name" value="L,D-transpeptidase catalytic domain-like"/>
    <property type="match status" value="1"/>
</dbReference>
<dbReference type="SUPFAM" id="SSF141523">
    <property type="entry name" value="L,D-transpeptidase catalytic domain-like"/>
    <property type="match status" value="1"/>
</dbReference>